<comment type="similarity">
    <text evidence="1">Belongs to the LysR transcriptional regulatory family.</text>
</comment>
<dbReference type="InterPro" id="IPR000847">
    <property type="entry name" value="LysR_HTH_N"/>
</dbReference>
<evidence type="ECO:0000256" key="3">
    <source>
        <dbReference type="ARBA" id="ARBA00023125"/>
    </source>
</evidence>
<keyword evidence="7" id="KW-1185">Reference proteome</keyword>
<organism evidence="6 7">
    <name type="scientific">Dongia soli</name>
    <dbReference type="NCBI Taxonomy" id="600628"/>
    <lineage>
        <taxon>Bacteria</taxon>
        <taxon>Pseudomonadati</taxon>
        <taxon>Pseudomonadota</taxon>
        <taxon>Alphaproteobacteria</taxon>
        <taxon>Rhodospirillales</taxon>
        <taxon>Dongiaceae</taxon>
        <taxon>Dongia</taxon>
    </lineage>
</organism>
<dbReference type="EMBL" id="JAXCLW010000003">
    <property type="protein sequence ID" value="MDY0883730.1"/>
    <property type="molecule type" value="Genomic_DNA"/>
</dbReference>
<accession>A0ABU5EDW6</accession>
<keyword evidence="4" id="KW-0804">Transcription</keyword>
<feature type="domain" description="HTH lysR-type" evidence="5">
    <location>
        <begin position="6"/>
        <end position="63"/>
    </location>
</feature>
<name>A0ABU5EDW6_9PROT</name>
<dbReference type="Pfam" id="PF00126">
    <property type="entry name" value="HTH_1"/>
    <property type="match status" value="1"/>
</dbReference>
<dbReference type="RefSeq" id="WP_320508798.1">
    <property type="nucleotide sequence ID" value="NZ_JAXCLW010000003.1"/>
</dbReference>
<evidence type="ECO:0000256" key="2">
    <source>
        <dbReference type="ARBA" id="ARBA00023015"/>
    </source>
</evidence>
<dbReference type="Gene3D" id="3.40.190.10">
    <property type="entry name" value="Periplasmic binding protein-like II"/>
    <property type="match status" value="2"/>
</dbReference>
<dbReference type="Gene3D" id="1.10.10.10">
    <property type="entry name" value="Winged helix-like DNA-binding domain superfamily/Winged helix DNA-binding domain"/>
    <property type="match status" value="1"/>
</dbReference>
<dbReference type="InterPro" id="IPR036390">
    <property type="entry name" value="WH_DNA-bd_sf"/>
</dbReference>
<comment type="caution">
    <text evidence="6">The sequence shown here is derived from an EMBL/GenBank/DDBJ whole genome shotgun (WGS) entry which is preliminary data.</text>
</comment>
<dbReference type="InterPro" id="IPR036388">
    <property type="entry name" value="WH-like_DNA-bd_sf"/>
</dbReference>
<keyword evidence="2" id="KW-0805">Transcription regulation</keyword>
<dbReference type="CDD" id="cd08432">
    <property type="entry name" value="PBP2_GcdR_TrpI_HvrB_AmpR_like"/>
    <property type="match status" value="1"/>
</dbReference>
<sequence>MSRSLPPVNWLYAFEVTARHMSFTEAAAELGVTQSAVSQRIRLLESHLGQALFHRLPRGLKLTASGEALVPLVRETFSRLSDGTAEIFGSSSVDRLVVQVTLGFAGLWLNPRLAHFRAAHPDVNLRLITSVWSVDYPAAGVDLEIRHGGGNWPGLKAERLTWDKVFPVCGPALLRQRRKLRKPEELTAQDLLHVIGFREGWAQWFAAAGIPAPADIGAGVEFDTAILAIEQALSGTGFALGRSCYVDHLLADGRLVAPYSSFIETREAFYIVAPEGRQEKAAAKLFRTWIKSEAQQARRASI</sequence>
<keyword evidence="3" id="KW-0238">DNA-binding</keyword>
<dbReference type="Proteomes" id="UP001279642">
    <property type="component" value="Unassembled WGS sequence"/>
</dbReference>
<dbReference type="InterPro" id="IPR005119">
    <property type="entry name" value="LysR_subst-bd"/>
</dbReference>
<reference evidence="6 7" key="1">
    <citation type="journal article" date="2016" name="Antonie Van Leeuwenhoek">
        <title>Dongia soli sp. nov., isolated from soil from Dokdo, Korea.</title>
        <authorList>
            <person name="Kim D.U."/>
            <person name="Lee H."/>
            <person name="Kim H."/>
            <person name="Kim S.G."/>
            <person name="Ka J.O."/>
        </authorList>
    </citation>
    <scope>NUCLEOTIDE SEQUENCE [LARGE SCALE GENOMIC DNA]</scope>
    <source>
        <strain evidence="6 7">D78</strain>
    </source>
</reference>
<evidence type="ECO:0000313" key="7">
    <source>
        <dbReference type="Proteomes" id="UP001279642"/>
    </source>
</evidence>
<dbReference type="PANTHER" id="PTHR30537">
    <property type="entry name" value="HTH-TYPE TRANSCRIPTIONAL REGULATOR"/>
    <property type="match status" value="1"/>
</dbReference>
<dbReference type="PRINTS" id="PR00039">
    <property type="entry name" value="HTHLYSR"/>
</dbReference>
<dbReference type="SUPFAM" id="SSF53850">
    <property type="entry name" value="Periplasmic binding protein-like II"/>
    <property type="match status" value="1"/>
</dbReference>
<dbReference type="PANTHER" id="PTHR30537:SF74">
    <property type="entry name" value="HTH-TYPE TRANSCRIPTIONAL REGULATOR TRPI"/>
    <property type="match status" value="1"/>
</dbReference>
<evidence type="ECO:0000256" key="4">
    <source>
        <dbReference type="ARBA" id="ARBA00023163"/>
    </source>
</evidence>
<dbReference type="PROSITE" id="PS50931">
    <property type="entry name" value="HTH_LYSR"/>
    <property type="match status" value="1"/>
</dbReference>
<dbReference type="InterPro" id="IPR058163">
    <property type="entry name" value="LysR-type_TF_proteobact-type"/>
</dbReference>
<evidence type="ECO:0000313" key="6">
    <source>
        <dbReference type="EMBL" id="MDY0883730.1"/>
    </source>
</evidence>
<proteinExistence type="inferred from homology"/>
<dbReference type="SUPFAM" id="SSF46785">
    <property type="entry name" value="Winged helix' DNA-binding domain"/>
    <property type="match status" value="1"/>
</dbReference>
<dbReference type="Pfam" id="PF03466">
    <property type="entry name" value="LysR_substrate"/>
    <property type="match status" value="1"/>
</dbReference>
<protein>
    <submittedName>
        <fullName evidence="6">LysR substrate-binding domain-containing protein</fullName>
    </submittedName>
</protein>
<gene>
    <name evidence="6" type="ORF">SMD27_12830</name>
</gene>
<evidence type="ECO:0000256" key="1">
    <source>
        <dbReference type="ARBA" id="ARBA00009437"/>
    </source>
</evidence>
<evidence type="ECO:0000259" key="5">
    <source>
        <dbReference type="PROSITE" id="PS50931"/>
    </source>
</evidence>